<feature type="domain" description="Flagellar protein FlgJ N-terminal" evidence="1">
    <location>
        <begin position="51"/>
        <end position="99"/>
    </location>
</feature>
<evidence type="ECO:0000313" key="2">
    <source>
        <dbReference type="EMBL" id="SUZ67278.1"/>
    </source>
</evidence>
<accession>A0A381PLF5</accession>
<dbReference type="InterPro" id="IPR019301">
    <property type="entry name" value="Flagellar_prot_FlgJ_N"/>
</dbReference>
<dbReference type="AlphaFoldDB" id="A0A381PLF5"/>
<dbReference type="Pfam" id="PF10135">
    <property type="entry name" value="Rod-binding"/>
    <property type="match status" value="1"/>
</dbReference>
<sequence>MKTSMPLPLSALTLRANQLKVIPKTKGVSEDAKLREAANEFEAIFIQQMLKSMRKTSLESDLLPKSEGEKIFRSMLDEQYAKLSAKSGSLGLGQMIYQQLKSNLEK</sequence>
<evidence type="ECO:0000259" key="1">
    <source>
        <dbReference type="Pfam" id="PF10135"/>
    </source>
</evidence>
<proteinExistence type="predicted"/>
<protein>
    <recommendedName>
        <fullName evidence="1">Flagellar protein FlgJ N-terminal domain-containing protein</fullName>
    </recommendedName>
</protein>
<name>A0A381PLF5_9ZZZZ</name>
<dbReference type="EMBL" id="UINC01001007">
    <property type="protein sequence ID" value="SUZ67278.1"/>
    <property type="molecule type" value="Genomic_DNA"/>
</dbReference>
<reference evidence="2" key="1">
    <citation type="submission" date="2018-05" db="EMBL/GenBank/DDBJ databases">
        <authorList>
            <person name="Lanie J.A."/>
            <person name="Ng W.-L."/>
            <person name="Kazmierczak K.M."/>
            <person name="Andrzejewski T.M."/>
            <person name="Davidsen T.M."/>
            <person name="Wayne K.J."/>
            <person name="Tettelin H."/>
            <person name="Glass J.I."/>
            <person name="Rusch D."/>
            <person name="Podicherti R."/>
            <person name="Tsui H.-C.T."/>
            <person name="Winkler M.E."/>
        </authorList>
    </citation>
    <scope>NUCLEOTIDE SEQUENCE</scope>
</reference>
<gene>
    <name evidence="2" type="ORF">METZ01_LOCUS20132</name>
</gene>
<organism evidence="2">
    <name type="scientific">marine metagenome</name>
    <dbReference type="NCBI Taxonomy" id="408172"/>
    <lineage>
        <taxon>unclassified sequences</taxon>
        <taxon>metagenomes</taxon>
        <taxon>ecological metagenomes</taxon>
    </lineage>
</organism>